<dbReference type="PANTHER" id="PTHR30121:SF11">
    <property type="entry name" value="AAA+ ATPASE DOMAIN-CONTAINING PROTEIN"/>
    <property type="match status" value="1"/>
</dbReference>
<gene>
    <name evidence="3" type="ORF">B9J98_00040</name>
</gene>
<accession>A0A2R7Y9Q3</accession>
<keyword evidence="1" id="KW-0812">Transmembrane</keyword>
<protein>
    <recommendedName>
        <fullName evidence="2">Helicase HerA central domain-containing protein</fullName>
    </recommendedName>
</protein>
<dbReference type="InterPro" id="IPR002789">
    <property type="entry name" value="HerA_central"/>
</dbReference>
<sequence length="563" mass="62230">MLRASPEGGAGRWLEGKGSGFANVAERIPVGCRLVWARVIAVLACAFLLAGLAVYGFLQVQQELYERGMLERVPGGPRSPISIGDVAAYGAATLAPLASAALFWRAFVERGRLLGVVRYRDFVRHLLVFGPTGSGKTTVAKKALIMSLRHGSRVVVLDWKGEYVGFVKGATVIRKMEVFTPADWEGYEQHAMAVVDILSDVLDLTEPQSFTLYNALVELYELRKGQRVTATDVMNHIGDIRDRALTQRNVMQANICEALMRRILPLTFDDRRKASNTRGSESVVIYDLSCLPTYHLKSLYGLIILWRLYREAARNPAAQPSLRSLVIVEESQNFVRPRRAERPPGIGERVVNELRSYGYGVLMISPDPTQLPWHLARDAGAVISIGYQGLPEFLSDLLSFYRYADAKKLIRVISKLRAYVFSNSRLHVKELPKPVKGTVDLGVETVEEVVEPAVEPLRLGDGPKAAGVEAARCGERCAVEEPRRRSLALFGHDVEEVELGGDVSYLRCTACGLTVPITDAARLKENACSGEARTRAPADGANGYHTRRESPRPLGVGWIAYKW</sequence>
<dbReference type="Pfam" id="PF01935">
    <property type="entry name" value="DUF87"/>
    <property type="match status" value="1"/>
</dbReference>
<dbReference type="SUPFAM" id="SSF52540">
    <property type="entry name" value="P-loop containing nucleoside triphosphate hydrolases"/>
    <property type="match status" value="1"/>
</dbReference>
<evidence type="ECO:0000313" key="4">
    <source>
        <dbReference type="Proteomes" id="UP000244066"/>
    </source>
</evidence>
<dbReference type="InterPro" id="IPR051162">
    <property type="entry name" value="T4SS_component"/>
</dbReference>
<feature type="domain" description="Helicase HerA central" evidence="2">
    <location>
        <begin position="123"/>
        <end position="273"/>
    </location>
</feature>
<proteinExistence type="predicted"/>
<dbReference type="Gene3D" id="3.40.50.300">
    <property type="entry name" value="P-loop containing nucleotide triphosphate hydrolases"/>
    <property type="match status" value="2"/>
</dbReference>
<name>A0A2R7Y9Q3_9ARCH</name>
<keyword evidence="1" id="KW-0472">Membrane</keyword>
<reference evidence="3 4" key="1">
    <citation type="submission" date="2017-04" db="EMBL/GenBank/DDBJ databases">
        <title>Draft Aigarchaeota genome from a New Zealand hot spring.</title>
        <authorList>
            <person name="Reysenbach A.-L."/>
            <person name="Donaho J.A."/>
            <person name="Gerhart J."/>
            <person name="Kelley J.F."/>
            <person name="Kouba K."/>
            <person name="Podar M."/>
            <person name="Stott M."/>
        </authorList>
    </citation>
    <scope>NUCLEOTIDE SEQUENCE [LARGE SCALE GENOMIC DNA]</scope>
    <source>
        <strain evidence="3">NZ13_MG1</strain>
    </source>
</reference>
<dbReference type="Proteomes" id="UP000244066">
    <property type="component" value="Unassembled WGS sequence"/>
</dbReference>
<evidence type="ECO:0000313" key="3">
    <source>
        <dbReference type="EMBL" id="PUA34278.1"/>
    </source>
</evidence>
<feature type="transmembrane region" description="Helical" evidence="1">
    <location>
        <begin position="86"/>
        <end position="108"/>
    </location>
</feature>
<evidence type="ECO:0000259" key="2">
    <source>
        <dbReference type="Pfam" id="PF01935"/>
    </source>
</evidence>
<dbReference type="AlphaFoldDB" id="A0A2R7Y9Q3"/>
<feature type="transmembrane region" description="Helical" evidence="1">
    <location>
        <begin position="35"/>
        <end position="58"/>
    </location>
</feature>
<dbReference type="CDD" id="cd01127">
    <property type="entry name" value="TrwB_TraG_TraD_VirD4"/>
    <property type="match status" value="1"/>
</dbReference>
<comment type="caution">
    <text evidence="3">The sequence shown here is derived from an EMBL/GenBank/DDBJ whole genome shotgun (WGS) entry which is preliminary data.</text>
</comment>
<evidence type="ECO:0000256" key="1">
    <source>
        <dbReference type="SAM" id="Phobius"/>
    </source>
</evidence>
<keyword evidence="1" id="KW-1133">Transmembrane helix</keyword>
<dbReference type="PANTHER" id="PTHR30121">
    <property type="entry name" value="UNCHARACTERIZED PROTEIN YJGR-RELATED"/>
    <property type="match status" value="1"/>
</dbReference>
<organism evidence="3 4">
    <name type="scientific">Candidatus Terraquivivens tikiterensis</name>
    <dbReference type="NCBI Taxonomy" id="1980982"/>
    <lineage>
        <taxon>Archaea</taxon>
        <taxon>Nitrososphaerota</taxon>
        <taxon>Candidatus Wolframiiraptoraceae</taxon>
        <taxon>Candidatus Terraquivivens</taxon>
    </lineage>
</organism>
<dbReference type="EMBL" id="NDWU01000001">
    <property type="protein sequence ID" value="PUA34278.1"/>
    <property type="molecule type" value="Genomic_DNA"/>
</dbReference>
<dbReference type="InterPro" id="IPR027417">
    <property type="entry name" value="P-loop_NTPase"/>
</dbReference>